<comment type="subcellular location">
    <subcellularLocation>
        <location evidence="1">Cell outer membrane</location>
    </subcellularLocation>
</comment>
<keyword evidence="6" id="KW-0812">Transmembrane</keyword>
<dbReference type="Proteomes" id="UP000297891">
    <property type="component" value="Unassembled WGS sequence"/>
</dbReference>
<dbReference type="CDD" id="cd07185">
    <property type="entry name" value="OmpA_C-like"/>
    <property type="match status" value="1"/>
</dbReference>
<dbReference type="InterPro" id="IPR050330">
    <property type="entry name" value="Bact_OuterMem_StrucFunc"/>
</dbReference>
<dbReference type="Gene3D" id="3.30.1330.60">
    <property type="entry name" value="OmpA-like domain"/>
    <property type="match status" value="1"/>
</dbReference>
<dbReference type="InterPro" id="IPR006665">
    <property type="entry name" value="OmpA-like"/>
</dbReference>
<sequence length="499" mass="57250">MVIQVKPKIHPSSIVKTASFFQIPYQFFKKIPDLCFVKTLRLLILFCFVTILPLFGSAPIPTEKTTFQWKWKENQVLELNEYHDVFFRVGTKTVEREDKNRVVMKPKKCSSDSCLVNAFFDTYIRYGKTSGPFWKDKEFLSDFTLFRNGRYEVPNEFIMPNLRSFPSFPDTPVSVSDVWKLPAEESFDFSAERIRVKVLPEYTFQGIAPWSEGNYKGNCEKITYTYPIFYNKPEGEKMVPNVPYKIFGFASGTVFFNANRGVPEFKEVKLSYTFIYPNGTVQEANFHIKGVYFLRNQVNAKDKEAIKEDILEDLIVGYTGNPNQTGEWANGKPIDPKTTKPITLPNKNLNGENLGRITDTGEIPSPEKTTDPAKLPVTVRTSDDGIVFSLDSILFDFNDSKLKPDAETAVAKIAEILKKYPDREIRVSGHTDNIGKKEYNQKLSEERAKSVLHSLVDNHKMDEKHISFKGYADDIPIVANDTEENRHKNRRVEITLVLD</sequence>
<evidence type="ECO:0000256" key="5">
    <source>
        <dbReference type="SAM" id="MobiDB-lite"/>
    </source>
</evidence>
<dbReference type="AlphaFoldDB" id="A0A5F1Z935"/>
<reference evidence="8" key="1">
    <citation type="journal article" date="2019" name="PLoS Negl. Trop. Dis.">
        <title>Revisiting the worldwide diversity of Leptospira species in the environment.</title>
        <authorList>
            <person name="Vincent A.T."/>
            <person name="Schiettekatte O."/>
            <person name="Bourhy P."/>
            <person name="Veyrier F.J."/>
            <person name="Picardeau M."/>
        </authorList>
    </citation>
    <scope>NUCLEOTIDE SEQUENCE [LARGE SCALE GENOMIC DNA]</scope>
    <source>
        <strain evidence="8">201800277</strain>
    </source>
</reference>
<evidence type="ECO:0000259" key="7">
    <source>
        <dbReference type="PROSITE" id="PS51123"/>
    </source>
</evidence>
<keyword evidence="2 4" id="KW-0472">Membrane</keyword>
<keyword evidence="9" id="KW-1185">Reference proteome</keyword>
<name>A0A5F1Z935_9LEPT</name>
<comment type="caution">
    <text evidence="8">The sequence shown here is derived from an EMBL/GenBank/DDBJ whole genome shotgun (WGS) entry which is preliminary data.</text>
</comment>
<evidence type="ECO:0000256" key="6">
    <source>
        <dbReference type="SAM" id="Phobius"/>
    </source>
</evidence>
<evidence type="ECO:0000313" key="9">
    <source>
        <dbReference type="Proteomes" id="UP000297891"/>
    </source>
</evidence>
<protein>
    <submittedName>
        <fullName evidence="8">OmpA family protein</fullName>
    </submittedName>
</protein>
<dbReference type="InterPro" id="IPR006664">
    <property type="entry name" value="OMP_bac"/>
</dbReference>
<feature type="region of interest" description="Disordered" evidence="5">
    <location>
        <begin position="326"/>
        <end position="375"/>
    </location>
</feature>
<proteinExistence type="predicted"/>
<keyword evidence="6" id="KW-1133">Transmembrane helix</keyword>
<evidence type="ECO:0000256" key="4">
    <source>
        <dbReference type="PROSITE-ProRule" id="PRU00473"/>
    </source>
</evidence>
<dbReference type="Pfam" id="PF00691">
    <property type="entry name" value="OmpA"/>
    <property type="match status" value="1"/>
</dbReference>
<dbReference type="GO" id="GO:0009279">
    <property type="term" value="C:cell outer membrane"/>
    <property type="evidence" value="ECO:0007669"/>
    <property type="project" value="UniProtKB-SubCell"/>
</dbReference>
<dbReference type="PANTHER" id="PTHR30329:SF21">
    <property type="entry name" value="LIPOPROTEIN YIAD-RELATED"/>
    <property type="match status" value="1"/>
</dbReference>
<dbReference type="OrthoDB" id="9805566at2"/>
<evidence type="ECO:0000256" key="3">
    <source>
        <dbReference type="ARBA" id="ARBA00023237"/>
    </source>
</evidence>
<evidence type="ECO:0000313" key="8">
    <source>
        <dbReference type="EMBL" id="TGK95860.1"/>
    </source>
</evidence>
<evidence type="ECO:0000256" key="1">
    <source>
        <dbReference type="ARBA" id="ARBA00004442"/>
    </source>
</evidence>
<gene>
    <name evidence="8" type="ORF">EHQ30_04315</name>
</gene>
<feature type="domain" description="OmpA-like" evidence="7">
    <location>
        <begin position="382"/>
        <end position="499"/>
    </location>
</feature>
<feature type="transmembrane region" description="Helical" evidence="6">
    <location>
        <begin position="39"/>
        <end position="58"/>
    </location>
</feature>
<dbReference type="PRINTS" id="PR01021">
    <property type="entry name" value="OMPADOMAIN"/>
</dbReference>
<accession>A0A5F1Z935</accession>
<evidence type="ECO:0000256" key="2">
    <source>
        <dbReference type="ARBA" id="ARBA00023136"/>
    </source>
</evidence>
<dbReference type="InterPro" id="IPR036737">
    <property type="entry name" value="OmpA-like_sf"/>
</dbReference>
<dbReference type="PANTHER" id="PTHR30329">
    <property type="entry name" value="STATOR ELEMENT OF FLAGELLAR MOTOR COMPLEX"/>
    <property type="match status" value="1"/>
</dbReference>
<organism evidence="8 9">
    <name type="scientific">Leptospira brenneri</name>
    <dbReference type="NCBI Taxonomy" id="2023182"/>
    <lineage>
        <taxon>Bacteria</taxon>
        <taxon>Pseudomonadati</taxon>
        <taxon>Spirochaetota</taxon>
        <taxon>Spirochaetia</taxon>
        <taxon>Leptospirales</taxon>
        <taxon>Leptospiraceae</taxon>
        <taxon>Leptospira</taxon>
    </lineage>
</organism>
<dbReference type="SUPFAM" id="SSF103088">
    <property type="entry name" value="OmpA-like"/>
    <property type="match status" value="1"/>
</dbReference>
<dbReference type="EMBL" id="RQFP01000001">
    <property type="protein sequence ID" value="TGK95860.1"/>
    <property type="molecule type" value="Genomic_DNA"/>
</dbReference>
<dbReference type="PROSITE" id="PS51123">
    <property type="entry name" value="OMPA_2"/>
    <property type="match status" value="1"/>
</dbReference>
<dbReference type="RefSeq" id="WP_135676650.1">
    <property type="nucleotide sequence ID" value="NZ_RQFP01000001.1"/>
</dbReference>
<keyword evidence="3" id="KW-0998">Cell outer membrane</keyword>